<dbReference type="Pfam" id="PF00583">
    <property type="entry name" value="Acetyltransf_1"/>
    <property type="match status" value="1"/>
</dbReference>
<dbReference type="OrthoDB" id="2436196at2"/>
<dbReference type="Pfam" id="PF12802">
    <property type="entry name" value="MarR_2"/>
    <property type="match status" value="1"/>
</dbReference>
<dbReference type="Gene3D" id="3.40.630.30">
    <property type="match status" value="1"/>
</dbReference>
<dbReference type="Proteomes" id="UP000244924">
    <property type="component" value="Unassembled WGS sequence"/>
</dbReference>
<dbReference type="PANTHER" id="PTHR43877">
    <property type="entry name" value="AMINOALKYLPHOSPHONATE N-ACETYLTRANSFERASE-RELATED-RELATED"/>
    <property type="match status" value="1"/>
</dbReference>
<sequence>MPPDPIARIRRFNRAVTTEIGALDASYLGRDRPLGAARVLCAIGPDAAEVSVLRAATGLDSGLLSRLLRRLEDEGLVTTEPAPNDRRRRIARPTDRGRAEIAAYERLSNDRAARLLSRQSRNTDALLAAMDLVATAFSRDRIEIAETDPETPEARYCLNEYYATLSRRFETGFEVTKSLDPDAAALRPPLGTFLVAMSDTLPLGCVALKGNGTAAGEIKRLWLAPAARGLGIAKRLMEEAETRARTLGMTRLRLDTNRSLTEAIALYRRLGWHEIAAFNNEPYAHHWFEKTL</sequence>
<dbReference type="InterPro" id="IPR036388">
    <property type="entry name" value="WH-like_DNA-bd_sf"/>
</dbReference>
<evidence type="ECO:0000313" key="5">
    <source>
        <dbReference type="Proteomes" id="UP000244924"/>
    </source>
</evidence>
<dbReference type="GO" id="GO:0016747">
    <property type="term" value="F:acyltransferase activity, transferring groups other than amino-acyl groups"/>
    <property type="evidence" value="ECO:0007669"/>
    <property type="project" value="InterPro"/>
</dbReference>
<keyword evidence="1" id="KW-0808">Transferase</keyword>
<feature type="domain" description="N-acetyltransferase" evidence="3">
    <location>
        <begin position="145"/>
        <end position="292"/>
    </location>
</feature>
<dbReference type="AlphaFoldDB" id="A0A2R8B2P2"/>
<dbReference type="PROSITE" id="PS51186">
    <property type="entry name" value="GNAT"/>
    <property type="match status" value="1"/>
</dbReference>
<keyword evidence="2" id="KW-0012">Acyltransferase</keyword>
<dbReference type="SUPFAM" id="SSF55729">
    <property type="entry name" value="Acyl-CoA N-acyltransferases (Nat)"/>
    <property type="match status" value="1"/>
</dbReference>
<dbReference type="PANTHER" id="PTHR43877:SF2">
    <property type="entry name" value="AMINOALKYLPHOSPHONATE N-ACETYLTRANSFERASE-RELATED"/>
    <property type="match status" value="1"/>
</dbReference>
<keyword evidence="5" id="KW-1185">Reference proteome</keyword>
<accession>A0A2R8B2P2</accession>
<reference evidence="4 5" key="1">
    <citation type="submission" date="2018-03" db="EMBL/GenBank/DDBJ databases">
        <authorList>
            <person name="Keele B.F."/>
        </authorList>
    </citation>
    <scope>NUCLEOTIDE SEQUENCE [LARGE SCALE GENOMIC DNA]</scope>
    <source>
        <strain evidence="4 5">CECT 8626</strain>
    </source>
</reference>
<dbReference type="GO" id="GO:0003700">
    <property type="term" value="F:DNA-binding transcription factor activity"/>
    <property type="evidence" value="ECO:0007669"/>
    <property type="project" value="InterPro"/>
</dbReference>
<proteinExistence type="predicted"/>
<dbReference type="InterPro" id="IPR000182">
    <property type="entry name" value="GNAT_dom"/>
</dbReference>
<gene>
    <name evidence="4" type="ORF">DEA8626_00356</name>
</gene>
<evidence type="ECO:0000259" key="3">
    <source>
        <dbReference type="PROSITE" id="PS51186"/>
    </source>
</evidence>
<protein>
    <recommendedName>
        <fullName evidence="3">N-acetyltransferase domain-containing protein</fullName>
    </recommendedName>
</protein>
<evidence type="ECO:0000256" key="2">
    <source>
        <dbReference type="ARBA" id="ARBA00023315"/>
    </source>
</evidence>
<dbReference type="InterPro" id="IPR036390">
    <property type="entry name" value="WH_DNA-bd_sf"/>
</dbReference>
<dbReference type="InterPro" id="IPR000835">
    <property type="entry name" value="HTH_MarR-typ"/>
</dbReference>
<dbReference type="RefSeq" id="WP_108851340.1">
    <property type="nucleotide sequence ID" value="NZ_OMOQ01000001.1"/>
</dbReference>
<dbReference type="InterPro" id="IPR016181">
    <property type="entry name" value="Acyl_CoA_acyltransferase"/>
</dbReference>
<dbReference type="Gene3D" id="1.10.10.10">
    <property type="entry name" value="Winged helix-like DNA-binding domain superfamily/Winged helix DNA-binding domain"/>
    <property type="match status" value="1"/>
</dbReference>
<evidence type="ECO:0000313" key="4">
    <source>
        <dbReference type="EMBL" id="SPH16842.1"/>
    </source>
</evidence>
<dbReference type="EMBL" id="OMOQ01000001">
    <property type="protein sequence ID" value="SPH16842.1"/>
    <property type="molecule type" value="Genomic_DNA"/>
</dbReference>
<dbReference type="InterPro" id="IPR050832">
    <property type="entry name" value="Bact_Acetyltransf"/>
</dbReference>
<dbReference type="CDD" id="cd04301">
    <property type="entry name" value="NAT_SF"/>
    <property type="match status" value="1"/>
</dbReference>
<organism evidence="4 5">
    <name type="scientific">Albidovulum aquaemixtae</name>
    <dbReference type="NCBI Taxonomy" id="1542388"/>
    <lineage>
        <taxon>Bacteria</taxon>
        <taxon>Pseudomonadati</taxon>
        <taxon>Pseudomonadota</taxon>
        <taxon>Alphaproteobacteria</taxon>
        <taxon>Rhodobacterales</taxon>
        <taxon>Paracoccaceae</taxon>
        <taxon>Albidovulum</taxon>
    </lineage>
</organism>
<name>A0A2R8B2P2_9RHOB</name>
<dbReference type="SUPFAM" id="SSF46785">
    <property type="entry name" value="Winged helix' DNA-binding domain"/>
    <property type="match status" value="1"/>
</dbReference>
<evidence type="ECO:0000256" key="1">
    <source>
        <dbReference type="ARBA" id="ARBA00022679"/>
    </source>
</evidence>